<reference evidence="1" key="1">
    <citation type="submission" date="2016-03" db="EMBL/GenBank/DDBJ databases">
        <authorList>
            <person name="Ploux O."/>
        </authorList>
    </citation>
    <scope>NUCLEOTIDE SEQUENCE</scope>
    <source>
        <strain evidence="1">UC1</strain>
    </source>
</reference>
<accession>A0A1Y5NTZ1</accession>
<evidence type="ECO:0008006" key="2">
    <source>
        <dbReference type="Google" id="ProtNLM"/>
    </source>
</evidence>
<organism evidence="1">
    <name type="scientific">uncultured Microbacterium sp</name>
    <dbReference type="NCBI Taxonomy" id="191216"/>
    <lineage>
        <taxon>Bacteria</taxon>
        <taxon>Bacillati</taxon>
        <taxon>Actinomycetota</taxon>
        <taxon>Actinomycetes</taxon>
        <taxon>Micrococcales</taxon>
        <taxon>Microbacteriaceae</taxon>
        <taxon>Microbacterium</taxon>
        <taxon>environmental samples</taxon>
    </lineage>
</organism>
<sequence length="153" mass="17066">MFDAPSFSSLVFDEIADPDYTHVTVDILPAHAVADPAAWARSLFSPDALPRWLTAPMRALAVLRRRSVAPFWERFTVRRVVGEEALIRWDARVVDLRVAVGVDERLSLVRVITSMRFKGARSRVLTLPARVALPFVLRGMVARAKRSLSGVTA</sequence>
<name>A0A1Y5NTZ1_9MICO</name>
<dbReference type="RefSeq" id="WP_295572165.1">
    <property type="nucleotide sequence ID" value="NZ_FLQR01000001.1"/>
</dbReference>
<dbReference type="AlphaFoldDB" id="A0A1Y5NTZ1"/>
<protein>
    <recommendedName>
        <fullName evidence="2">Polyketide cyclase/dehydrase</fullName>
    </recommendedName>
</protein>
<gene>
    <name evidence="1" type="ORF">MIPYR_10037</name>
</gene>
<evidence type="ECO:0000313" key="1">
    <source>
        <dbReference type="EMBL" id="SBS69856.1"/>
    </source>
</evidence>
<dbReference type="EMBL" id="FLQR01000001">
    <property type="protein sequence ID" value="SBS69856.1"/>
    <property type="molecule type" value="Genomic_DNA"/>
</dbReference>
<proteinExistence type="predicted"/>